<proteinExistence type="predicted"/>
<reference evidence="2" key="1">
    <citation type="submission" date="2022-12" db="EMBL/GenBank/DDBJ databases">
        <title>Jiella pelagia sp. nov., isolated from phosphonate enriched culture of Northwest Pacific surface seawater.</title>
        <authorList>
            <person name="Shin D.Y."/>
            <person name="Hwang C.Y."/>
        </authorList>
    </citation>
    <scope>NUCLEOTIDE SEQUENCE</scope>
    <source>
        <strain evidence="2">HL-NP1</strain>
    </source>
</reference>
<gene>
    <name evidence="2" type="ORF">OH818_09015</name>
</gene>
<feature type="transmembrane region" description="Helical" evidence="1">
    <location>
        <begin position="129"/>
        <end position="153"/>
    </location>
</feature>
<keyword evidence="1" id="KW-0472">Membrane</keyword>
<keyword evidence="3" id="KW-1185">Reference proteome</keyword>
<feature type="transmembrane region" description="Helical" evidence="1">
    <location>
        <begin position="191"/>
        <end position="208"/>
    </location>
</feature>
<dbReference type="EMBL" id="CP114029">
    <property type="protein sequence ID" value="WAP70221.1"/>
    <property type="molecule type" value="Genomic_DNA"/>
</dbReference>
<dbReference type="Proteomes" id="UP001164020">
    <property type="component" value="Chromosome"/>
</dbReference>
<evidence type="ECO:0000313" key="2">
    <source>
        <dbReference type="EMBL" id="WAP70221.1"/>
    </source>
</evidence>
<feature type="transmembrane region" description="Helical" evidence="1">
    <location>
        <begin position="98"/>
        <end position="117"/>
    </location>
</feature>
<dbReference type="RefSeq" id="WP_268882690.1">
    <property type="nucleotide sequence ID" value="NZ_CP114029.1"/>
</dbReference>
<organism evidence="2 3">
    <name type="scientific">Jiella pelagia</name>
    <dbReference type="NCBI Taxonomy" id="2986949"/>
    <lineage>
        <taxon>Bacteria</taxon>
        <taxon>Pseudomonadati</taxon>
        <taxon>Pseudomonadota</taxon>
        <taxon>Alphaproteobacteria</taxon>
        <taxon>Hyphomicrobiales</taxon>
        <taxon>Aurantimonadaceae</taxon>
        <taxon>Jiella</taxon>
    </lineage>
</organism>
<keyword evidence="1" id="KW-1133">Transmembrane helix</keyword>
<dbReference type="InterPro" id="IPR009339">
    <property type="entry name" value="DUF998"/>
</dbReference>
<accession>A0ABY7C4T1</accession>
<sequence>MMIDAAADKQSDDDPSHPRLFYFCGVVGIAGCIAVVLANIVGVLVQPKDGLIEDTISDLAAGRYAVIMDIGLYAFAIGILAASSGLRRLHWGNWSWTLGSWLLALMAVMIVVIGAYGEYGDNDVGGLVIHLPLVLAMAVTFTATALLTAAGFYRYRPRWFWFNIACAVIWVVGAAIFWFSPTTIDGLIERLVGGVMVVWLLAVSKLLIDRSKGKATRLPVFGAADKS</sequence>
<protein>
    <submittedName>
        <fullName evidence="2">DUF998 domain-containing protein</fullName>
    </submittedName>
</protein>
<name>A0ABY7C4T1_9HYPH</name>
<evidence type="ECO:0000256" key="1">
    <source>
        <dbReference type="SAM" id="Phobius"/>
    </source>
</evidence>
<keyword evidence="1" id="KW-0812">Transmembrane</keyword>
<evidence type="ECO:0000313" key="3">
    <source>
        <dbReference type="Proteomes" id="UP001164020"/>
    </source>
</evidence>
<feature type="transmembrane region" description="Helical" evidence="1">
    <location>
        <begin position="20"/>
        <end position="44"/>
    </location>
</feature>
<dbReference type="Pfam" id="PF06197">
    <property type="entry name" value="DUF998"/>
    <property type="match status" value="1"/>
</dbReference>
<feature type="transmembrane region" description="Helical" evidence="1">
    <location>
        <begin position="160"/>
        <end position="179"/>
    </location>
</feature>
<feature type="transmembrane region" description="Helical" evidence="1">
    <location>
        <begin position="64"/>
        <end position="86"/>
    </location>
</feature>